<evidence type="ECO:0000259" key="7">
    <source>
        <dbReference type="Pfam" id="PF06271"/>
    </source>
</evidence>
<feature type="domain" description="RDD" evidence="7">
    <location>
        <begin position="19"/>
        <end position="187"/>
    </location>
</feature>
<dbReference type="EMBL" id="JBJGEB010000001">
    <property type="protein sequence ID" value="MFK7641240.1"/>
    <property type="molecule type" value="Genomic_DNA"/>
</dbReference>
<keyword evidence="4 6" id="KW-1133">Transmembrane helix</keyword>
<feature type="transmembrane region" description="Helical" evidence="6">
    <location>
        <begin position="126"/>
        <end position="147"/>
    </location>
</feature>
<keyword evidence="2" id="KW-1003">Cell membrane</keyword>
<dbReference type="Proteomes" id="UP001621964">
    <property type="component" value="Unassembled WGS sequence"/>
</dbReference>
<evidence type="ECO:0000256" key="4">
    <source>
        <dbReference type="ARBA" id="ARBA00022989"/>
    </source>
</evidence>
<sequence length="199" mass="22103">MNFEKFDLLNQNEVEVTIASAGSRMAAYLINIIFGVIAFSPFFIVVKSLEVKTGGFKQMAALEGFWQDMGWLMLLGLLVVVLYIIVQIYFMSRDGQSLGKKIMGIRVLKTDGRNPGFVGAVLMREVLYNLIVALVAVAIGKLGQLATGSENVGVKMEQIVSWGAFIVCVVMLFQTKIDRRTLSDYLADTVVVKLPKRQR</sequence>
<comment type="subcellular location">
    <subcellularLocation>
        <location evidence="1">Cell membrane</location>
        <topology evidence="1">Multi-pass membrane protein</topology>
    </subcellularLocation>
</comment>
<proteinExistence type="predicted"/>
<feature type="transmembrane region" description="Helical" evidence="6">
    <location>
        <begin position="69"/>
        <end position="91"/>
    </location>
</feature>
<protein>
    <submittedName>
        <fullName evidence="8">RDD family protein</fullName>
    </submittedName>
</protein>
<dbReference type="RefSeq" id="WP_405385367.1">
    <property type="nucleotide sequence ID" value="NZ_JBJGEB010000001.1"/>
</dbReference>
<accession>A0ABW8Q222</accession>
<evidence type="ECO:0000256" key="5">
    <source>
        <dbReference type="ARBA" id="ARBA00023136"/>
    </source>
</evidence>
<dbReference type="InterPro" id="IPR051791">
    <property type="entry name" value="Pra-immunoreactive"/>
</dbReference>
<feature type="transmembrane region" description="Helical" evidence="6">
    <location>
        <begin position="28"/>
        <end position="49"/>
    </location>
</feature>
<reference evidence="8 9" key="1">
    <citation type="submission" date="2024-11" db="EMBL/GenBank/DDBJ databases">
        <authorList>
            <person name="Mikucki A.G."/>
            <person name="Kahler C.M."/>
        </authorList>
    </citation>
    <scope>NUCLEOTIDE SEQUENCE [LARGE SCALE GENOMIC DNA]</scope>
    <source>
        <strain evidence="8 9">EXNM717</strain>
    </source>
</reference>
<organism evidence="8 9">
    <name type="scientific">Neisseria oralis</name>
    <dbReference type="NCBI Taxonomy" id="1107316"/>
    <lineage>
        <taxon>Bacteria</taxon>
        <taxon>Pseudomonadati</taxon>
        <taxon>Pseudomonadota</taxon>
        <taxon>Betaproteobacteria</taxon>
        <taxon>Neisseriales</taxon>
        <taxon>Neisseriaceae</taxon>
        <taxon>Neisseria</taxon>
    </lineage>
</organism>
<evidence type="ECO:0000256" key="1">
    <source>
        <dbReference type="ARBA" id="ARBA00004651"/>
    </source>
</evidence>
<dbReference type="Pfam" id="PF06271">
    <property type="entry name" value="RDD"/>
    <property type="match status" value="1"/>
</dbReference>
<evidence type="ECO:0000256" key="2">
    <source>
        <dbReference type="ARBA" id="ARBA00022475"/>
    </source>
</evidence>
<feature type="transmembrane region" description="Helical" evidence="6">
    <location>
        <begin position="159"/>
        <end position="175"/>
    </location>
</feature>
<dbReference type="PANTHER" id="PTHR36115:SF4">
    <property type="entry name" value="MEMBRANE PROTEIN"/>
    <property type="match status" value="1"/>
</dbReference>
<keyword evidence="5 6" id="KW-0472">Membrane</keyword>
<dbReference type="PANTHER" id="PTHR36115">
    <property type="entry name" value="PROLINE-RICH ANTIGEN HOMOLOG-RELATED"/>
    <property type="match status" value="1"/>
</dbReference>
<name>A0ABW8Q222_9NEIS</name>
<gene>
    <name evidence="8" type="ORF">ACI43T_01815</name>
</gene>
<evidence type="ECO:0000313" key="8">
    <source>
        <dbReference type="EMBL" id="MFK7641240.1"/>
    </source>
</evidence>
<evidence type="ECO:0000313" key="9">
    <source>
        <dbReference type="Proteomes" id="UP001621964"/>
    </source>
</evidence>
<keyword evidence="3 6" id="KW-0812">Transmembrane</keyword>
<keyword evidence="9" id="KW-1185">Reference proteome</keyword>
<comment type="caution">
    <text evidence="8">The sequence shown here is derived from an EMBL/GenBank/DDBJ whole genome shotgun (WGS) entry which is preliminary data.</text>
</comment>
<evidence type="ECO:0000256" key="3">
    <source>
        <dbReference type="ARBA" id="ARBA00022692"/>
    </source>
</evidence>
<dbReference type="InterPro" id="IPR010432">
    <property type="entry name" value="RDD"/>
</dbReference>
<evidence type="ECO:0000256" key="6">
    <source>
        <dbReference type="SAM" id="Phobius"/>
    </source>
</evidence>